<proteinExistence type="inferred from homology"/>
<dbReference type="InterPro" id="IPR016166">
    <property type="entry name" value="FAD-bd_PCMH"/>
</dbReference>
<gene>
    <name evidence="6" type="ORF">SPSC_05621</name>
</gene>
<accession>A0A127Z4H5</accession>
<dbReference type="SUPFAM" id="SSF56176">
    <property type="entry name" value="FAD-binding/transporter-associated domain-like"/>
    <property type="match status" value="1"/>
</dbReference>
<dbReference type="EMBL" id="LK056689">
    <property type="protein sequence ID" value="CDR88789.1"/>
    <property type="molecule type" value="Genomic_DNA"/>
</dbReference>
<dbReference type="InterPro" id="IPR006094">
    <property type="entry name" value="Oxid_FAD_bind_N"/>
</dbReference>
<dbReference type="GO" id="GO:0016491">
    <property type="term" value="F:oxidoreductase activity"/>
    <property type="evidence" value="ECO:0007669"/>
    <property type="project" value="UniProtKB-KW"/>
</dbReference>
<dbReference type="PANTHER" id="PTHR42973">
    <property type="entry name" value="BINDING OXIDOREDUCTASE, PUTATIVE (AFU_ORTHOLOGUE AFUA_1G17690)-RELATED"/>
    <property type="match status" value="1"/>
</dbReference>
<dbReference type="InterPro" id="IPR050416">
    <property type="entry name" value="FAD-linked_Oxidoreductase"/>
</dbReference>
<organism evidence="6">
    <name type="scientific">Sporisorium scitamineum</name>
    <dbReference type="NCBI Taxonomy" id="49012"/>
    <lineage>
        <taxon>Eukaryota</taxon>
        <taxon>Fungi</taxon>
        <taxon>Dikarya</taxon>
        <taxon>Basidiomycota</taxon>
        <taxon>Ustilaginomycotina</taxon>
        <taxon>Ustilaginomycetes</taxon>
        <taxon>Ustilaginales</taxon>
        <taxon>Ustilaginaceae</taxon>
        <taxon>Sporisorium</taxon>
    </lineage>
</organism>
<dbReference type="GO" id="GO:0071949">
    <property type="term" value="F:FAD binding"/>
    <property type="evidence" value="ECO:0007669"/>
    <property type="project" value="InterPro"/>
</dbReference>
<keyword evidence="2" id="KW-0285">Flavoprotein</keyword>
<evidence type="ECO:0000256" key="3">
    <source>
        <dbReference type="ARBA" id="ARBA00022827"/>
    </source>
</evidence>
<evidence type="ECO:0000259" key="5">
    <source>
        <dbReference type="PROSITE" id="PS51387"/>
    </source>
</evidence>
<reference evidence="6" key="1">
    <citation type="submission" date="2014-06" db="EMBL/GenBank/DDBJ databases">
        <authorList>
            <person name="Ju J."/>
            <person name="Zhang J."/>
        </authorList>
    </citation>
    <scope>NUCLEOTIDE SEQUENCE</scope>
    <source>
        <strain evidence="6">SscI8</strain>
    </source>
</reference>
<sequence length="515" mass="55338">MSAAALTAIVTPASSTTNAVDAVLPPPATALTTSPASSVCSDLLTTLPPSCILTPSSPTYTTAQKAGFNPLNNILSPTCIIQPTTTAHVSTTMSSIFRHKAHYAVRAGGHTGMAGWDSVEGGILLDLCRMTEFEYDAEAEVVKVGAGLRWEQIYELAEGYGVAPMGGRVGHVGTGLLLGGGLSLLSPRYGYACDGIVSVEVVTVDGKVRHVESGDPLLRAIKGGGGRFGIVTHYSLCAYRTGKDDEKVWYGGTVTSFDPSGMKEMVRLTETFVQAPDDANATMLSNVGLVKHNGSTLRLGTTFLFYKGGKEVFEEVFEGFLKIEGAVVDVKEMSFYEASKVTPLGWRSDQAYKWIGGSLYPDPSPLPPAAVPSSSSEASVYLGLWNNIRSFLTQHESLLHSAFLSITPVRTNQIDQGYLAGGNALSPPRGRSYMHWLFSNILDPGSTAFPEELEKDRLKLIRESPSSKGLPLLLNEVDASQRVFESYGWYEGLKEVYGEVDPSGFSVRYQQGPTF</sequence>
<evidence type="ECO:0000313" key="6">
    <source>
        <dbReference type="EMBL" id="CDR88789.1"/>
    </source>
</evidence>
<dbReference type="Pfam" id="PF01565">
    <property type="entry name" value="FAD_binding_4"/>
    <property type="match status" value="1"/>
</dbReference>
<dbReference type="PROSITE" id="PS51387">
    <property type="entry name" value="FAD_PCMH"/>
    <property type="match status" value="1"/>
</dbReference>
<evidence type="ECO:0000256" key="2">
    <source>
        <dbReference type="ARBA" id="ARBA00022630"/>
    </source>
</evidence>
<keyword evidence="3" id="KW-0274">FAD</keyword>
<dbReference type="InterPro" id="IPR036318">
    <property type="entry name" value="FAD-bd_PCMH-like_sf"/>
</dbReference>
<dbReference type="AlphaFoldDB" id="A0A127Z4H5"/>
<dbReference type="Gene3D" id="3.30.465.10">
    <property type="match status" value="1"/>
</dbReference>
<dbReference type="InterPro" id="IPR016169">
    <property type="entry name" value="FAD-bd_PCMH_sub2"/>
</dbReference>
<evidence type="ECO:0000256" key="4">
    <source>
        <dbReference type="ARBA" id="ARBA00023002"/>
    </source>
</evidence>
<comment type="similarity">
    <text evidence="1">Belongs to the oxygen-dependent FAD-linked oxidoreductase family.</text>
</comment>
<keyword evidence="4" id="KW-0560">Oxidoreductase</keyword>
<dbReference type="OrthoDB" id="2151789at2759"/>
<dbReference type="PANTHER" id="PTHR42973:SF13">
    <property type="entry name" value="FAD-BINDING PCMH-TYPE DOMAIN-CONTAINING PROTEIN"/>
    <property type="match status" value="1"/>
</dbReference>
<evidence type="ECO:0000256" key="1">
    <source>
        <dbReference type="ARBA" id="ARBA00005466"/>
    </source>
</evidence>
<protein>
    <recommendedName>
        <fullName evidence="5">FAD-binding PCMH-type domain-containing protein</fullName>
    </recommendedName>
</protein>
<feature type="domain" description="FAD-binding PCMH-type" evidence="5">
    <location>
        <begin position="73"/>
        <end position="241"/>
    </location>
</feature>
<name>A0A127Z4H5_9BASI</name>